<sequence>MLTCGPPRLLGAVRGKRVWRHRGRTAGSREEGLGTGKALFREDGSNAEVARSGHTTRV</sequence>
<reference evidence="2" key="1">
    <citation type="journal article" date="2019" name="Int. J. Syst. Evol. Microbiol.">
        <title>The Global Catalogue of Microorganisms (GCM) 10K type strain sequencing project: providing services to taxonomists for standard genome sequencing and annotation.</title>
        <authorList>
            <consortium name="The Broad Institute Genomics Platform"/>
            <consortium name="The Broad Institute Genome Sequencing Center for Infectious Disease"/>
            <person name="Wu L."/>
            <person name="Ma J."/>
        </authorList>
    </citation>
    <scope>NUCLEOTIDE SEQUENCE [LARGE SCALE GENOMIC DNA]</scope>
    <source>
        <strain evidence="2">JCM 4816</strain>
    </source>
</reference>
<gene>
    <name evidence="1" type="ORF">GCM10019016_119350</name>
</gene>
<name>A0ABP6UDW5_9ACTN</name>
<protein>
    <submittedName>
        <fullName evidence="1">Uncharacterized protein</fullName>
    </submittedName>
</protein>
<dbReference type="EMBL" id="BAAAXF010000082">
    <property type="protein sequence ID" value="GAA3504822.1"/>
    <property type="molecule type" value="Genomic_DNA"/>
</dbReference>
<organism evidence="1 2">
    <name type="scientific">Streptomyces prasinosporus</name>
    <dbReference type="NCBI Taxonomy" id="68256"/>
    <lineage>
        <taxon>Bacteria</taxon>
        <taxon>Bacillati</taxon>
        <taxon>Actinomycetota</taxon>
        <taxon>Actinomycetes</taxon>
        <taxon>Kitasatosporales</taxon>
        <taxon>Streptomycetaceae</taxon>
        <taxon>Streptomyces</taxon>
        <taxon>Streptomyces albogriseolus group</taxon>
    </lineage>
</organism>
<evidence type="ECO:0000313" key="1">
    <source>
        <dbReference type="EMBL" id="GAA3504822.1"/>
    </source>
</evidence>
<keyword evidence="2" id="KW-1185">Reference proteome</keyword>
<dbReference type="Proteomes" id="UP001501455">
    <property type="component" value="Unassembled WGS sequence"/>
</dbReference>
<proteinExistence type="predicted"/>
<accession>A0ABP6UDW5</accession>
<evidence type="ECO:0000313" key="2">
    <source>
        <dbReference type="Proteomes" id="UP001501455"/>
    </source>
</evidence>
<comment type="caution">
    <text evidence="1">The sequence shown here is derived from an EMBL/GenBank/DDBJ whole genome shotgun (WGS) entry which is preliminary data.</text>
</comment>